<dbReference type="SUPFAM" id="SSF54001">
    <property type="entry name" value="Cysteine proteinases"/>
    <property type="match status" value="1"/>
</dbReference>
<comment type="similarity">
    <text evidence="1">Belongs to the peptidase C85 family.</text>
</comment>
<dbReference type="Gene3D" id="3.90.70.80">
    <property type="match status" value="1"/>
</dbReference>
<dbReference type="InterPro" id="IPR038765">
    <property type="entry name" value="Papain-like_cys_pep_sf"/>
</dbReference>
<dbReference type="Proteomes" id="UP000012960">
    <property type="component" value="Unplaced"/>
</dbReference>
<reference evidence="3" key="2">
    <citation type="submission" date="2021-05" db="UniProtKB">
        <authorList>
            <consortium name="EnsemblPlants"/>
        </authorList>
    </citation>
    <scope>IDENTIFICATION</scope>
    <source>
        <strain evidence="3">subsp. malaccensis</strain>
    </source>
</reference>
<evidence type="ECO:0000313" key="3">
    <source>
        <dbReference type="EnsemblPlants" id="Ma03_p24800.1"/>
    </source>
</evidence>
<sequence>MYGLAELQVEGDENCQFRALADQLFHNPDYHKHVSKAVLKHLKKHYEGCVPMESKKYLKIMKRFWLLNQWEDHLTLQTVADRFFSLEGCDIEMATGYGKIYCVIKRTRKRKLNLT</sequence>
<protein>
    <submittedName>
        <fullName evidence="2">(wild Malaysian banana) hypothetical protein</fullName>
    </submittedName>
</protein>
<evidence type="ECO:0000313" key="4">
    <source>
        <dbReference type="Proteomes" id="UP000012960"/>
    </source>
</evidence>
<organism evidence="3 4">
    <name type="scientific">Musa acuminata subsp. malaccensis</name>
    <name type="common">Wild banana</name>
    <name type="synonym">Musa malaccensis</name>
    <dbReference type="NCBI Taxonomy" id="214687"/>
    <lineage>
        <taxon>Eukaryota</taxon>
        <taxon>Viridiplantae</taxon>
        <taxon>Streptophyta</taxon>
        <taxon>Embryophyta</taxon>
        <taxon>Tracheophyta</taxon>
        <taxon>Spermatophyta</taxon>
        <taxon>Magnoliopsida</taxon>
        <taxon>Liliopsida</taxon>
        <taxon>Zingiberales</taxon>
        <taxon>Musaceae</taxon>
        <taxon>Musa</taxon>
    </lineage>
</organism>
<evidence type="ECO:0000313" key="2">
    <source>
        <dbReference type="EMBL" id="CAG1851190.1"/>
    </source>
</evidence>
<dbReference type="PANTHER" id="PTHR12419">
    <property type="entry name" value="OTU DOMAIN CONTAINING PROTEIN"/>
    <property type="match status" value="1"/>
</dbReference>
<dbReference type="AlphaFoldDB" id="A0A804IFX5"/>
<dbReference type="GO" id="GO:0004843">
    <property type="term" value="F:cysteine-type deubiquitinase activity"/>
    <property type="evidence" value="ECO:0000318"/>
    <property type="project" value="GO_Central"/>
</dbReference>
<dbReference type="InterPro" id="IPR050704">
    <property type="entry name" value="Peptidase_C85-like"/>
</dbReference>
<dbReference type="InParanoid" id="A0A804IFX5"/>
<evidence type="ECO:0000256" key="1">
    <source>
        <dbReference type="ARBA" id="ARBA00010407"/>
    </source>
</evidence>
<dbReference type="EnsemblPlants" id="Ma03_t24800.1">
    <property type="protein sequence ID" value="Ma03_p24800.1"/>
    <property type="gene ID" value="Ma03_g24800"/>
</dbReference>
<dbReference type="PANTHER" id="PTHR12419:SF85">
    <property type="entry name" value="OVARIAN TUMOR DOMAIN-CONTAINING DEUBIQUITINATING ENZYME 11"/>
    <property type="match status" value="1"/>
</dbReference>
<reference evidence="2" key="1">
    <citation type="submission" date="2021-03" db="EMBL/GenBank/DDBJ databases">
        <authorList>
            <consortium name="Genoscope - CEA"/>
            <person name="William W."/>
        </authorList>
    </citation>
    <scope>NUCLEOTIDE SEQUENCE</scope>
    <source>
        <strain evidence="2">Doubled-haploid Pahang</strain>
    </source>
</reference>
<keyword evidence="4" id="KW-1185">Reference proteome</keyword>
<dbReference type="Gramene" id="Ma03_t24800.1">
    <property type="protein sequence ID" value="Ma03_p24800.1"/>
    <property type="gene ID" value="Ma03_g24800"/>
</dbReference>
<gene>
    <name evidence="2" type="ORF">GSMUA_193760.1</name>
</gene>
<dbReference type="EMBL" id="HG996468">
    <property type="protein sequence ID" value="CAG1851190.1"/>
    <property type="molecule type" value="Genomic_DNA"/>
</dbReference>
<name>A0A804IFX5_MUSAM</name>
<dbReference type="OMA" id="GCDIEMA"/>
<proteinExistence type="inferred from homology"/>
<accession>A0A804IFX5</accession>